<sequence length="36" mass="4058">MMFVQRMSSCDSLCQTMLTMIRTMTSRVGDVIALPC</sequence>
<evidence type="ECO:0000313" key="2">
    <source>
        <dbReference type="Proteomes" id="UP000319004"/>
    </source>
</evidence>
<dbReference type="EMBL" id="CP037423">
    <property type="protein sequence ID" value="QDV42381.1"/>
    <property type="molecule type" value="Genomic_DNA"/>
</dbReference>
<name>A0A518HNG5_9BACT</name>
<accession>A0A518HNG5</accession>
<dbReference type="KEGG" id="snep:Enr13x_22260"/>
<proteinExistence type="predicted"/>
<keyword evidence="2" id="KW-1185">Reference proteome</keyword>
<gene>
    <name evidence="1" type="ORF">Enr13x_22260</name>
</gene>
<reference evidence="1 2" key="1">
    <citation type="submission" date="2019-03" db="EMBL/GenBank/DDBJ databases">
        <title>Deep-cultivation of Planctomycetes and their phenomic and genomic characterization uncovers novel biology.</title>
        <authorList>
            <person name="Wiegand S."/>
            <person name="Jogler M."/>
            <person name="Boedeker C."/>
            <person name="Pinto D."/>
            <person name="Vollmers J."/>
            <person name="Rivas-Marin E."/>
            <person name="Kohn T."/>
            <person name="Peeters S.H."/>
            <person name="Heuer A."/>
            <person name="Rast P."/>
            <person name="Oberbeckmann S."/>
            <person name="Bunk B."/>
            <person name="Jeske O."/>
            <person name="Meyerdierks A."/>
            <person name="Storesund J.E."/>
            <person name="Kallscheuer N."/>
            <person name="Luecker S."/>
            <person name="Lage O.M."/>
            <person name="Pohl T."/>
            <person name="Merkel B.J."/>
            <person name="Hornburger P."/>
            <person name="Mueller R.-W."/>
            <person name="Bruemmer F."/>
            <person name="Labrenz M."/>
            <person name="Spormann A.M."/>
            <person name="Op den Camp H."/>
            <person name="Overmann J."/>
            <person name="Amann R."/>
            <person name="Jetten M.S.M."/>
            <person name="Mascher T."/>
            <person name="Medema M.H."/>
            <person name="Devos D.P."/>
            <person name="Kaster A.-K."/>
            <person name="Ovreas L."/>
            <person name="Rohde M."/>
            <person name="Galperin M.Y."/>
            <person name="Jogler C."/>
        </authorList>
    </citation>
    <scope>NUCLEOTIDE SEQUENCE [LARGE SCALE GENOMIC DNA]</scope>
    <source>
        <strain evidence="1 2">Enr13</strain>
    </source>
</reference>
<dbReference type="Proteomes" id="UP000319004">
    <property type="component" value="Chromosome"/>
</dbReference>
<dbReference type="AlphaFoldDB" id="A0A518HNG5"/>
<protein>
    <submittedName>
        <fullName evidence="1">Uncharacterized protein</fullName>
    </submittedName>
</protein>
<organism evidence="1 2">
    <name type="scientific">Stieleria neptunia</name>
    <dbReference type="NCBI Taxonomy" id="2527979"/>
    <lineage>
        <taxon>Bacteria</taxon>
        <taxon>Pseudomonadati</taxon>
        <taxon>Planctomycetota</taxon>
        <taxon>Planctomycetia</taxon>
        <taxon>Pirellulales</taxon>
        <taxon>Pirellulaceae</taxon>
        <taxon>Stieleria</taxon>
    </lineage>
</organism>
<evidence type="ECO:0000313" key="1">
    <source>
        <dbReference type="EMBL" id="QDV42381.1"/>
    </source>
</evidence>